<dbReference type="AlphaFoldDB" id="A0A8S2XP26"/>
<accession>A0A8S2XP26</accession>
<sequence length="134" mass="15588">EKILEIYDRLQATKVSIPATGSQLNQFKIRWAQLHEDAYKKIHSLNQAITDYQHMGHQITAMREWLRHTDGTINSRLKDDVFADDVPGEAEKLIQEFNQYEALLRSIEDKVHALRSSGKGEAARRLDQQLEFLR</sequence>
<feature type="non-terminal residue" evidence="1">
    <location>
        <position position="134"/>
    </location>
</feature>
<evidence type="ECO:0000313" key="2">
    <source>
        <dbReference type="Proteomes" id="UP000682733"/>
    </source>
</evidence>
<feature type="non-terminal residue" evidence="1">
    <location>
        <position position="1"/>
    </location>
</feature>
<comment type="caution">
    <text evidence="1">The sequence shown here is derived from an EMBL/GenBank/DDBJ whole genome shotgun (WGS) entry which is preliminary data.</text>
</comment>
<reference evidence="1" key="1">
    <citation type="submission" date="2021-02" db="EMBL/GenBank/DDBJ databases">
        <authorList>
            <person name="Nowell W R."/>
        </authorList>
    </citation>
    <scope>NUCLEOTIDE SEQUENCE</scope>
</reference>
<dbReference type="Proteomes" id="UP000682733">
    <property type="component" value="Unassembled WGS sequence"/>
</dbReference>
<dbReference type="SUPFAM" id="SSF46966">
    <property type="entry name" value="Spectrin repeat"/>
    <property type="match status" value="1"/>
</dbReference>
<organism evidence="1 2">
    <name type="scientific">Didymodactylos carnosus</name>
    <dbReference type="NCBI Taxonomy" id="1234261"/>
    <lineage>
        <taxon>Eukaryota</taxon>
        <taxon>Metazoa</taxon>
        <taxon>Spiralia</taxon>
        <taxon>Gnathifera</taxon>
        <taxon>Rotifera</taxon>
        <taxon>Eurotatoria</taxon>
        <taxon>Bdelloidea</taxon>
        <taxon>Philodinida</taxon>
        <taxon>Philodinidae</taxon>
        <taxon>Didymodactylos</taxon>
    </lineage>
</organism>
<gene>
    <name evidence="1" type="ORF">TMI583_LOCUS48030</name>
</gene>
<protein>
    <submittedName>
        <fullName evidence="1">Uncharacterized protein</fullName>
    </submittedName>
</protein>
<dbReference type="Gene3D" id="1.20.58.60">
    <property type="match status" value="1"/>
</dbReference>
<dbReference type="EMBL" id="CAJOBA010095870">
    <property type="protein sequence ID" value="CAF4502896.1"/>
    <property type="molecule type" value="Genomic_DNA"/>
</dbReference>
<name>A0A8S2XP26_9BILA</name>
<proteinExistence type="predicted"/>
<evidence type="ECO:0000313" key="1">
    <source>
        <dbReference type="EMBL" id="CAF4502896.1"/>
    </source>
</evidence>